<keyword evidence="3" id="KW-1185">Reference proteome</keyword>
<comment type="caution">
    <text evidence="2">The sequence shown here is derived from an EMBL/GenBank/DDBJ whole genome shotgun (WGS) entry which is preliminary data.</text>
</comment>
<dbReference type="Gene3D" id="3.30.420.10">
    <property type="entry name" value="Ribonuclease H-like superfamily/Ribonuclease H"/>
    <property type="match status" value="1"/>
</dbReference>
<accession>A0AAE0RFK6</accession>
<gene>
    <name evidence="2" type="ORF">QTP70_003522</name>
</gene>
<name>A0AAE0RFK6_9TELE</name>
<dbReference type="SUPFAM" id="SSF53098">
    <property type="entry name" value="Ribonuclease H-like"/>
    <property type="match status" value="1"/>
</dbReference>
<reference evidence="2" key="1">
    <citation type="submission" date="2023-06" db="EMBL/GenBank/DDBJ databases">
        <title>Male Hemibagrus guttatus genome.</title>
        <authorList>
            <person name="Bian C."/>
        </authorList>
    </citation>
    <scope>NUCLEOTIDE SEQUENCE</scope>
    <source>
        <strain evidence="2">Male_cb2023</strain>
        <tissue evidence="2">Muscle</tissue>
    </source>
</reference>
<feature type="region of interest" description="Disordered" evidence="1">
    <location>
        <begin position="204"/>
        <end position="226"/>
    </location>
</feature>
<evidence type="ECO:0000313" key="2">
    <source>
        <dbReference type="EMBL" id="KAK3553485.1"/>
    </source>
</evidence>
<dbReference type="SUPFAM" id="SSF54160">
    <property type="entry name" value="Chromo domain-like"/>
    <property type="match status" value="1"/>
</dbReference>
<dbReference type="InterPro" id="IPR036397">
    <property type="entry name" value="RNaseH_sf"/>
</dbReference>
<dbReference type="InterPro" id="IPR016197">
    <property type="entry name" value="Chromo-like_dom_sf"/>
</dbReference>
<evidence type="ECO:0000313" key="3">
    <source>
        <dbReference type="Proteomes" id="UP001274896"/>
    </source>
</evidence>
<dbReference type="InterPro" id="IPR012337">
    <property type="entry name" value="RNaseH-like_sf"/>
</dbReference>
<proteinExistence type="predicted"/>
<feature type="region of interest" description="Disordered" evidence="1">
    <location>
        <begin position="61"/>
        <end position="83"/>
    </location>
</feature>
<sequence length="352" mass="36348">MSSDVEGYVRQCPTCAQARTSCPAGATPGPLTPLVASIYGFPDRVTGLGGLYGSDGGGGPIFEGLQAGSPQGTTHGHADGGGYVQPRVPELWPTRGHCIGPGSAVHLSGVPLGVSLSSSHHPQSNGQAERLNQEIGRFLRTYCSRVRPELPHSLLHGPDTISVRAGVSATFVPLVGGALRRPGSGGVIQAESGGLGVGPCVTAEGGKEAEDPGRPTSSPAPFLSGGAEGVAIYPEPPPQATLLEAQPQVRRSIRNHPPGQSSGVSTSAPGVVSHMPHLPRIPPQAGAPFHWGSCGRQVHSRLQYLVDWEGYGPEERSWVDAADIRLRGLGGAPGVEPQEVMKPGISMLPLHV</sequence>
<dbReference type="EMBL" id="JAUCMX010000002">
    <property type="protein sequence ID" value="KAK3553485.1"/>
    <property type="molecule type" value="Genomic_DNA"/>
</dbReference>
<dbReference type="Proteomes" id="UP001274896">
    <property type="component" value="Unassembled WGS sequence"/>
</dbReference>
<dbReference type="Gene3D" id="2.40.50.40">
    <property type="match status" value="1"/>
</dbReference>
<evidence type="ECO:0000256" key="1">
    <source>
        <dbReference type="SAM" id="MobiDB-lite"/>
    </source>
</evidence>
<organism evidence="2 3">
    <name type="scientific">Hemibagrus guttatus</name>
    <dbReference type="NCBI Taxonomy" id="175788"/>
    <lineage>
        <taxon>Eukaryota</taxon>
        <taxon>Metazoa</taxon>
        <taxon>Chordata</taxon>
        <taxon>Craniata</taxon>
        <taxon>Vertebrata</taxon>
        <taxon>Euteleostomi</taxon>
        <taxon>Actinopterygii</taxon>
        <taxon>Neopterygii</taxon>
        <taxon>Teleostei</taxon>
        <taxon>Ostariophysi</taxon>
        <taxon>Siluriformes</taxon>
        <taxon>Bagridae</taxon>
        <taxon>Hemibagrus</taxon>
    </lineage>
</organism>
<protein>
    <recommendedName>
        <fullName evidence="4">Chromo domain-containing protein</fullName>
    </recommendedName>
</protein>
<evidence type="ECO:0008006" key="4">
    <source>
        <dbReference type="Google" id="ProtNLM"/>
    </source>
</evidence>
<dbReference type="AlphaFoldDB" id="A0AAE0RFK6"/>
<dbReference type="GO" id="GO:0003676">
    <property type="term" value="F:nucleic acid binding"/>
    <property type="evidence" value="ECO:0007669"/>
    <property type="project" value="InterPro"/>
</dbReference>